<dbReference type="InterPro" id="IPR004358">
    <property type="entry name" value="Sig_transdc_His_kin-like_C"/>
</dbReference>
<dbReference type="InterPro" id="IPR003594">
    <property type="entry name" value="HATPase_dom"/>
</dbReference>
<dbReference type="AlphaFoldDB" id="A0A6J4VHR8"/>
<dbReference type="EC" id="2.7.13.3" evidence="2"/>
<feature type="transmembrane region" description="Helical" evidence="7">
    <location>
        <begin position="165"/>
        <end position="185"/>
    </location>
</feature>
<evidence type="ECO:0000256" key="6">
    <source>
        <dbReference type="ARBA" id="ARBA00023012"/>
    </source>
</evidence>
<dbReference type="GO" id="GO:0000155">
    <property type="term" value="F:phosphorelay sensor kinase activity"/>
    <property type="evidence" value="ECO:0007669"/>
    <property type="project" value="InterPro"/>
</dbReference>
<protein>
    <recommendedName>
        <fullName evidence="2">histidine kinase</fullName>
        <ecNumber evidence="2">2.7.13.3</ecNumber>
    </recommendedName>
</protein>
<evidence type="ECO:0000256" key="3">
    <source>
        <dbReference type="ARBA" id="ARBA00022553"/>
    </source>
</evidence>
<organism evidence="9">
    <name type="scientific">uncultured Synechococcales cyanobacterium</name>
    <dbReference type="NCBI Taxonomy" id="1936017"/>
    <lineage>
        <taxon>Bacteria</taxon>
        <taxon>Bacillati</taxon>
        <taxon>Cyanobacteriota</taxon>
        <taxon>Cyanophyceae</taxon>
        <taxon>Synechococcales</taxon>
        <taxon>environmental samples</taxon>
    </lineage>
</organism>
<keyword evidence="7" id="KW-1133">Transmembrane helix</keyword>
<dbReference type="SMART" id="SM00388">
    <property type="entry name" value="HisKA"/>
    <property type="match status" value="1"/>
</dbReference>
<keyword evidence="3" id="KW-0597">Phosphoprotein</keyword>
<dbReference type="FunFam" id="3.30.565.10:FF:000006">
    <property type="entry name" value="Sensor histidine kinase WalK"/>
    <property type="match status" value="1"/>
</dbReference>
<dbReference type="InterPro" id="IPR005467">
    <property type="entry name" value="His_kinase_dom"/>
</dbReference>
<dbReference type="PANTHER" id="PTHR43711:SF1">
    <property type="entry name" value="HISTIDINE KINASE 1"/>
    <property type="match status" value="1"/>
</dbReference>
<dbReference type="CDD" id="cd00075">
    <property type="entry name" value="HATPase"/>
    <property type="match status" value="1"/>
</dbReference>
<evidence type="ECO:0000256" key="2">
    <source>
        <dbReference type="ARBA" id="ARBA00012438"/>
    </source>
</evidence>
<feature type="transmembrane region" description="Helical" evidence="7">
    <location>
        <begin position="12"/>
        <end position="31"/>
    </location>
</feature>
<proteinExistence type="predicted"/>
<dbReference type="SUPFAM" id="SSF55874">
    <property type="entry name" value="ATPase domain of HSP90 chaperone/DNA topoisomerase II/histidine kinase"/>
    <property type="match status" value="1"/>
</dbReference>
<dbReference type="Pfam" id="PF02518">
    <property type="entry name" value="HATPase_c"/>
    <property type="match status" value="1"/>
</dbReference>
<dbReference type="InterPro" id="IPR050736">
    <property type="entry name" value="Sensor_HK_Regulatory"/>
</dbReference>
<dbReference type="SMART" id="SM00387">
    <property type="entry name" value="HATPase_c"/>
    <property type="match status" value="1"/>
</dbReference>
<feature type="domain" description="Histidine kinase" evidence="8">
    <location>
        <begin position="206"/>
        <end position="419"/>
    </location>
</feature>
<keyword evidence="7" id="KW-0472">Membrane</keyword>
<reference evidence="9" key="1">
    <citation type="submission" date="2020-02" db="EMBL/GenBank/DDBJ databases">
        <authorList>
            <person name="Meier V. D."/>
        </authorList>
    </citation>
    <scope>NUCLEOTIDE SEQUENCE</scope>
    <source>
        <strain evidence="9">AVDCRST_MAG81</strain>
    </source>
</reference>
<dbReference type="Gene3D" id="1.10.287.130">
    <property type="match status" value="1"/>
</dbReference>
<keyword evidence="7" id="KW-0812">Transmembrane</keyword>
<dbReference type="InterPro" id="IPR036097">
    <property type="entry name" value="HisK_dim/P_sf"/>
</dbReference>
<gene>
    <name evidence="9" type="ORF">AVDCRST_MAG81-2752</name>
</gene>
<dbReference type="Gene3D" id="3.30.565.10">
    <property type="entry name" value="Histidine kinase-like ATPase, C-terminal domain"/>
    <property type="match status" value="1"/>
</dbReference>
<dbReference type="InterPro" id="IPR036890">
    <property type="entry name" value="HATPase_C_sf"/>
</dbReference>
<keyword evidence="4" id="KW-0808">Transferase</keyword>
<evidence type="ECO:0000256" key="7">
    <source>
        <dbReference type="SAM" id="Phobius"/>
    </source>
</evidence>
<keyword evidence="6" id="KW-0902">Two-component regulatory system</keyword>
<evidence type="ECO:0000256" key="4">
    <source>
        <dbReference type="ARBA" id="ARBA00022679"/>
    </source>
</evidence>
<dbReference type="PRINTS" id="PR00344">
    <property type="entry name" value="BCTRLSENSOR"/>
</dbReference>
<accession>A0A6J4VHR8</accession>
<dbReference type="PANTHER" id="PTHR43711">
    <property type="entry name" value="TWO-COMPONENT HISTIDINE KINASE"/>
    <property type="match status" value="1"/>
</dbReference>
<sequence>MFSRSRRNLARWFTLSMGSVLVIFAGIVYYLEVQKQIQAFDQELYQKSKAIATGGIYRYHLRQRRLQLDTLPQLGSNPLSLGSELAYVRWYTSHGNLVQFVGVPPRKPFKRTPEFETIKPGNTATPNVWLRQLTLPVLRRNRLVGYLQVATPLTPMQQRLDQLRLLLALSVPVSLGVIGLTGWFLGGLAMRPIRQSYEGLQRFTADASHELRAPLAVILSNAQVGLLTPGGDSSQQRQRLENIAVTAKSMSVLVNNLLFLARHEGLLSPKVLAVVDLVQLLRELVNNQAQMSVQQLTYDLPEQAVLVRAEPDLLRQALFNLLDNACKYTPAAGTIQVRLLTQARCAVIQVIDDGVGIPAADLPHIFERFYRVDVARSRSTGGFGLGLAIAQQIVQAHGGQITATSTVDKGSTFQIELPL</sequence>
<dbReference type="InterPro" id="IPR003661">
    <property type="entry name" value="HisK_dim/P_dom"/>
</dbReference>
<evidence type="ECO:0000256" key="1">
    <source>
        <dbReference type="ARBA" id="ARBA00000085"/>
    </source>
</evidence>
<evidence type="ECO:0000259" key="8">
    <source>
        <dbReference type="PROSITE" id="PS50109"/>
    </source>
</evidence>
<evidence type="ECO:0000256" key="5">
    <source>
        <dbReference type="ARBA" id="ARBA00022777"/>
    </source>
</evidence>
<evidence type="ECO:0000313" key="9">
    <source>
        <dbReference type="EMBL" id="CAA9579666.1"/>
    </source>
</evidence>
<dbReference type="CDD" id="cd00082">
    <property type="entry name" value="HisKA"/>
    <property type="match status" value="1"/>
</dbReference>
<dbReference type="PROSITE" id="PS50109">
    <property type="entry name" value="HIS_KIN"/>
    <property type="match status" value="1"/>
</dbReference>
<dbReference type="SUPFAM" id="SSF47384">
    <property type="entry name" value="Homodimeric domain of signal transducing histidine kinase"/>
    <property type="match status" value="1"/>
</dbReference>
<dbReference type="EMBL" id="CADCWO010000151">
    <property type="protein sequence ID" value="CAA9579666.1"/>
    <property type="molecule type" value="Genomic_DNA"/>
</dbReference>
<dbReference type="Pfam" id="PF00512">
    <property type="entry name" value="HisKA"/>
    <property type="match status" value="1"/>
</dbReference>
<name>A0A6J4VHR8_9CYAN</name>
<comment type="catalytic activity">
    <reaction evidence="1">
        <text>ATP + protein L-histidine = ADP + protein N-phospho-L-histidine.</text>
        <dbReference type="EC" id="2.7.13.3"/>
    </reaction>
</comment>
<keyword evidence="5 9" id="KW-0418">Kinase</keyword>